<evidence type="ECO:0008006" key="4">
    <source>
        <dbReference type="Google" id="ProtNLM"/>
    </source>
</evidence>
<dbReference type="InterPro" id="IPR002885">
    <property type="entry name" value="PPR_rpt"/>
</dbReference>
<evidence type="ECO:0000313" key="3">
    <source>
        <dbReference type="Proteomes" id="UP000813824"/>
    </source>
</evidence>
<dbReference type="EMBL" id="JAEVFJ010000020">
    <property type="protein sequence ID" value="KAH8099345.1"/>
    <property type="molecule type" value="Genomic_DNA"/>
</dbReference>
<dbReference type="Gene3D" id="1.25.40.10">
    <property type="entry name" value="Tetratricopeptide repeat domain"/>
    <property type="match status" value="3"/>
</dbReference>
<keyword evidence="3" id="KW-1185">Reference proteome</keyword>
<name>A0A8K0XNT4_9AGAR</name>
<dbReference type="OrthoDB" id="185373at2759"/>
<accession>A0A8K0XNT4</accession>
<dbReference type="InterPro" id="IPR051222">
    <property type="entry name" value="PPR/CCM1_RNA-binding"/>
</dbReference>
<proteinExistence type="predicted"/>
<evidence type="ECO:0000313" key="2">
    <source>
        <dbReference type="EMBL" id="KAH8099345.1"/>
    </source>
</evidence>
<organism evidence="2 3">
    <name type="scientific">Cristinia sonorae</name>
    <dbReference type="NCBI Taxonomy" id="1940300"/>
    <lineage>
        <taxon>Eukaryota</taxon>
        <taxon>Fungi</taxon>
        <taxon>Dikarya</taxon>
        <taxon>Basidiomycota</taxon>
        <taxon>Agaricomycotina</taxon>
        <taxon>Agaricomycetes</taxon>
        <taxon>Agaricomycetidae</taxon>
        <taxon>Agaricales</taxon>
        <taxon>Pleurotineae</taxon>
        <taxon>Stephanosporaceae</taxon>
        <taxon>Cristinia</taxon>
    </lineage>
</organism>
<gene>
    <name evidence="2" type="ORF">BXZ70DRAFT_293941</name>
</gene>
<dbReference type="InterPro" id="IPR011990">
    <property type="entry name" value="TPR-like_helical_dom_sf"/>
</dbReference>
<dbReference type="PANTHER" id="PTHR47942">
    <property type="entry name" value="TETRATRICOPEPTIDE REPEAT (TPR)-LIKE SUPERFAMILY PROTEIN-RELATED"/>
    <property type="match status" value="1"/>
</dbReference>
<dbReference type="AlphaFoldDB" id="A0A8K0XNT4"/>
<comment type="caution">
    <text evidence="2">The sequence shown here is derived from an EMBL/GenBank/DDBJ whole genome shotgun (WGS) entry which is preliminary data.</text>
</comment>
<sequence>MSCSDSTELVRDICDTKGTIISALRILLTSKTSSDLKLVALMLEYMGKHWGLGFDEAFCDEVFVALMDQNSPTSARNWLARMHEKSGSEGPSREQWNLLLRWCLHTQNGNHVQSILKDMRRLGCTPDSEAYGILFDALFQQDSFPRYSEVEEIISDMQKDGVPFTRALLDLLLERYERAGSAALCAQVTTLFESLRPSASSTATDPGSGLDRNEALSALVTNDKDGAVKLLKAYLRKGFRPTRDTLEAMSRTIYRIGDLSFWERKLGVRADSEILAMVIQNAAFRGTSTDRYNALEAYRAVGRRGIRKTFEMFFPILRATCTTSFKAPSDHTLDQSLTYLDEFLQDSDEAEHRKSFPIYDHLLRATTSSQNRRKYLPIAVNLVEDMQTRQVMMDAINWTSVIIMLMDCCQYSSEAFDIYRKFHKTRTGQYALDGKGYTAVVNNFCKRSFAPGDTDSAVRYFDIMKDMRLAGHRIPTKIYSNVLVRLNTLWKETGPEDDAARAEIISHTRRTHQMINLDGSLVPDVPLWNRLMETYNRFGCFRDVRELWQSMFVSGDFDNNTVTIIIHACTSALADNVATDIYRKLFDRGFVFDMRNWKNWLGCLCRMGKVDEAVKVLCLEMAQLSSVQPDLECARIILRYASRTNEEELVRSRIDRHLPGLLPKIS</sequence>
<dbReference type="Proteomes" id="UP000813824">
    <property type="component" value="Unassembled WGS sequence"/>
</dbReference>
<protein>
    <recommendedName>
        <fullName evidence="4">Pentatricopeptide repeat-containing protein</fullName>
    </recommendedName>
</protein>
<keyword evidence="1" id="KW-0677">Repeat</keyword>
<dbReference type="Pfam" id="PF01535">
    <property type="entry name" value="PPR"/>
    <property type="match status" value="1"/>
</dbReference>
<evidence type="ECO:0000256" key="1">
    <source>
        <dbReference type="ARBA" id="ARBA00022737"/>
    </source>
</evidence>
<reference evidence="2" key="1">
    <citation type="journal article" date="2021" name="New Phytol.">
        <title>Evolutionary innovations through gain and loss of genes in the ectomycorrhizal Boletales.</title>
        <authorList>
            <person name="Wu G."/>
            <person name="Miyauchi S."/>
            <person name="Morin E."/>
            <person name="Kuo A."/>
            <person name="Drula E."/>
            <person name="Varga T."/>
            <person name="Kohler A."/>
            <person name="Feng B."/>
            <person name="Cao Y."/>
            <person name="Lipzen A."/>
            <person name="Daum C."/>
            <person name="Hundley H."/>
            <person name="Pangilinan J."/>
            <person name="Johnson J."/>
            <person name="Barry K."/>
            <person name="LaButti K."/>
            <person name="Ng V."/>
            <person name="Ahrendt S."/>
            <person name="Min B."/>
            <person name="Choi I.G."/>
            <person name="Park H."/>
            <person name="Plett J.M."/>
            <person name="Magnuson J."/>
            <person name="Spatafora J.W."/>
            <person name="Nagy L.G."/>
            <person name="Henrissat B."/>
            <person name="Grigoriev I.V."/>
            <person name="Yang Z.L."/>
            <person name="Xu J."/>
            <person name="Martin F.M."/>
        </authorList>
    </citation>
    <scope>NUCLEOTIDE SEQUENCE</scope>
    <source>
        <strain evidence="2">KKN 215</strain>
    </source>
</reference>
<dbReference type="PANTHER" id="PTHR47942:SF16">
    <property type="entry name" value="PENTATRICOPEPTIDE REPEAT DOMAIN CONTAINING PROTEIN-RELATED"/>
    <property type="match status" value="1"/>
</dbReference>